<proteinExistence type="predicted"/>
<name>A0A370B747_9ACTN</name>
<accession>A0A370B747</accession>
<evidence type="ECO:0000256" key="1">
    <source>
        <dbReference type="SAM" id="MobiDB-lite"/>
    </source>
</evidence>
<dbReference type="EMBL" id="QQNA01000155">
    <property type="protein sequence ID" value="RDG36482.1"/>
    <property type="molecule type" value="Genomic_DNA"/>
</dbReference>
<dbReference type="AlphaFoldDB" id="A0A370B747"/>
<feature type="compositionally biased region" description="Basic and acidic residues" evidence="1">
    <location>
        <begin position="294"/>
        <end position="305"/>
    </location>
</feature>
<keyword evidence="2" id="KW-1133">Transmembrane helix</keyword>
<feature type="transmembrane region" description="Helical" evidence="2">
    <location>
        <begin position="22"/>
        <end position="43"/>
    </location>
</feature>
<feature type="transmembrane region" description="Helical" evidence="2">
    <location>
        <begin position="122"/>
        <end position="145"/>
    </location>
</feature>
<feature type="region of interest" description="Disordered" evidence="1">
    <location>
        <begin position="282"/>
        <end position="324"/>
    </location>
</feature>
<dbReference type="Proteomes" id="UP000253741">
    <property type="component" value="Unassembled WGS sequence"/>
</dbReference>
<dbReference type="Pfam" id="PF10935">
    <property type="entry name" value="DUF2637"/>
    <property type="match status" value="1"/>
</dbReference>
<feature type="transmembrane region" description="Helical" evidence="2">
    <location>
        <begin position="58"/>
        <end position="79"/>
    </location>
</feature>
<sequence>MSTVSTTPGTTAPPSLSTAEKAFLGAVLPAGAGVGSLGLIASFDSVSSAASSWGFTEAWMLPVGIDIAIPVFTAANLLLIRLGMPLAWVRFVPWALTLVTCWLNVAAGTSVSAKVAHGAMPLLWVVLSEIAAHVYAVRIGVATGARMERIRRSRWLFAPLTTLMLWRRMVLWETTDYREALALERQRLMVRAELRESYGRAWRRSAPRRDLVLLKLGELVPEGCLPTDTTDADDTPRADSATVGRGTAEKYRPRLTWDAAIAKAREETASWPYERLDAEPIRKAVGCSQGRSRQLRDALRAERRPVRPAAPPPGTGLEPARPAD</sequence>
<feature type="region of interest" description="Disordered" evidence="1">
    <location>
        <begin position="225"/>
        <end position="246"/>
    </location>
</feature>
<reference evidence="3 4" key="1">
    <citation type="submission" date="2018-07" db="EMBL/GenBank/DDBJ databases">
        <title>Streptomyces species from bats.</title>
        <authorList>
            <person name="Dunlap C."/>
        </authorList>
    </citation>
    <scope>NUCLEOTIDE SEQUENCE [LARGE SCALE GENOMIC DNA]</scope>
    <source>
        <strain evidence="3 4">AC230</strain>
    </source>
</reference>
<dbReference type="RefSeq" id="WP_114625148.1">
    <property type="nucleotide sequence ID" value="NZ_QQNA01000155.1"/>
</dbReference>
<comment type="caution">
    <text evidence="3">The sequence shown here is derived from an EMBL/GenBank/DDBJ whole genome shotgun (WGS) entry which is preliminary data.</text>
</comment>
<evidence type="ECO:0000313" key="4">
    <source>
        <dbReference type="Proteomes" id="UP000253741"/>
    </source>
</evidence>
<feature type="transmembrane region" description="Helical" evidence="2">
    <location>
        <begin position="91"/>
        <end position="110"/>
    </location>
</feature>
<organism evidence="3 4">
    <name type="scientific">Streptomyces corynorhini</name>
    <dbReference type="NCBI Taxonomy" id="2282652"/>
    <lineage>
        <taxon>Bacteria</taxon>
        <taxon>Bacillati</taxon>
        <taxon>Actinomycetota</taxon>
        <taxon>Actinomycetes</taxon>
        <taxon>Kitasatosporales</taxon>
        <taxon>Streptomycetaceae</taxon>
        <taxon>Streptomyces</taxon>
    </lineage>
</organism>
<dbReference type="OrthoDB" id="4333663at2"/>
<gene>
    <name evidence="3" type="ORF">DVH02_19710</name>
</gene>
<evidence type="ECO:0000256" key="2">
    <source>
        <dbReference type="SAM" id="Phobius"/>
    </source>
</evidence>
<keyword evidence="2" id="KW-0472">Membrane</keyword>
<protein>
    <submittedName>
        <fullName evidence="3">DUF2637 domain-containing protein</fullName>
    </submittedName>
</protein>
<keyword evidence="2" id="KW-0812">Transmembrane</keyword>
<keyword evidence="4" id="KW-1185">Reference proteome</keyword>
<dbReference type="InterPro" id="IPR021235">
    <property type="entry name" value="DUF2637"/>
</dbReference>
<evidence type="ECO:0000313" key="3">
    <source>
        <dbReference type="EMBL" id="RDG36482.1"/>
    </source>
</evidence>